<reference evidence="2" key="1">
    <citation type="submission" date="2019-03" db="EMBL/GenBank/DDBJ databases">
        <title>Genome sequencing and reference-guided assembly of Black Bengal Goat (Capra hircus).</title>
        <authorList>
            <person name="Siddiki A.Z."/>
            <person name="Baten A."/>
            <person name="Billah M."/>
            <person name="Alam M.A.U."/>
            <person name="Shawrob K.S.M."/>
            <person name="Saha S."/>
            <person name="Chowdhury M."/>
            <person name="Rahman A.H."/>
            <person name="Stear M."/>
            <person name="Miah G."/>
            <person name="Das G.B."/>
            <person name="Hossain M.M."/>
            <person name="Kumkum M."/>
            <person name="Islam M.S."/>
            <person name="Mollah A.M."/>
            <person name="Ahsan A."/>
            <person name="Tusar F."/>
            <person name="Khan M.K.I."/>
        </authorList>
    </citation>
    <scope>NUCLEOTIDE SEQUENCE [LARGE SCALE GENOMIC DNA]</scope>
</reference>
<name>A0A8C2REB0_CAPHI</name>
<feature type="compositionally biased region" description="Pro residues" evidence="1">
    <location>
        <begin position="383"/>
        <end position="396"/>
    </location>
</feature>
<dbReference type="PANTHER" id="PTHR21584:SF1">
    <property type="entry name" value="PROLINE_SERINE-RICH COILED-COIL PROTEIN 1"/>
    <property type="match status" value="1"/>
</dbReference>
<feature type="region of interest" description="Disordered" evidence="1">
    <location>
        <begin position="213"/>
        <end position="238"/>
    </location>
</feature>
<organism evidence="2">
    <name type="scientific">Capra hircus</name>
    <name type="common">Goat</name>
    <dbReference type="NCBI Taxonomy" id="9925"/>
    <lineage>
        <taxon>Eukaryota</taxon>
        <taxon>Metazoa</taxon>
        <taxon>Chordata</taxon>
        <taxon>Craniata</taxon>
        <taxon>Vertebrata</taxon>
        <taxon>Euteleostomi</taxon>
        <taxon>Mammalia</taxon>
        <taxon>Eutheria</taxon>
        <taxon>Laurasiatheria</taxon>
        <taxon>Artiodactyla</taxon>
        <taxon>Ruminantia</taxon>
        <taxon>Pecora</taxon>
        <taxon>Bovidae</taxon>
        <taxon>Caprinae</taxon>
        <taxon>Capra</taxon>
    </lineage>
</organism>
<dbReference type="GO" id="GO:0005876">
    <property type="term" value="C:spindle microtubule"/>
    <property type="evidence" value="ECO:0007669"/>
    <property type="project" value="TreeGrafter"/>
</dbReference>
<feature type="region of interest" description="Disordered" evidence="1">
    <location>
        <begin position="52"/>
        <end position="91"/>
    </location>
</feature>
<feature type="region of interest" description="Disordered" evidence="1">
    <location>
        <begin position="299"/>
        <end position="496"/>
    </location>
</feature>
<protein>
    <submittedName>
        <fullName evidence="2">Proline and serine rich coiled-coil 1</fullName>
    </submittedName>
</protein>
<accession>A0A8C2REB0</accession>
<sequence>MFSCFRKFGKMLTEGSAHTALPKGLSLRKRISPSRALISLLKSSALSRWRRRGRRRECGRARGPRSLDSSLARRREVQTAGGNPSKISRARARARGLPALALRMESHRTAFLSAPPADFRPTAPPPPRLRRAWGCWPPPIIERVWGEWVGPERFERSPAPSELIPGTRLWKESTFHAQVSKLTLSCCLEHGRFRRSREEEDVAVLVTPEKPLRRGLSHRSDPNAVAPTPPGLRLSLGPLSPEKLEEILHEANRLAAQLEQCALQERENTGEGSGPRRVKPSPRRETFVLKDSPVRDLLPTVSSLARSTPSPSSLTPRLRSSDRKGSVRALRATSGKKPSSVKRESPTCNLFPASKSPASSPLARSTPPVRAKAGPSGRATASPPTPVRPVLAPQPPASNSQRLSRPQGAAAKPSSRLPVPSAVPRPGNRMPLASRSVPSSKGAPPSDSLPARKGLPRPSAAGHRVPVSQRPNLPISGAGRSNLQPPRKVAVPGPTR</sequence>
<feature type="compositionally biased region" description="Low complexity" evidence="1">
    <location>
        <begin position="352"/>
        <end position="365"/>
    </location>
</feature>
<dbReference type="PANTHER" id="PTHR21584">
    <property type="entry name" value="DIFFERENTIAL DISPLAY AND ACTIVATED BY P53 DDA3 /G2 S PHASE EXPRESSED 1"/>
    <property type="match status" value="1"/>
</dbReference>
<gene>
    <name evidence="2" type="primary">PSRC1</name>
</gene>
<proteinExistence type="predicted"/>
<dbReference type="Ensembl" id="ENSCHIT00010038586.1">
    <property type="protein sequence ID" value="ENSCHIP00010027303.1"/>
    <property type="gene ID" value="ENSCHIG00010020403.1"/>
</dbReference>
<evidence type="ECO:0000256" key="1">
    <source>
        <dbReference type="SAM" id="MobiDB-lite"/>
    </source>
</evidence>
<dbReference type="GO" id="GO:0007080">
    <property type="term" value="P:mitotic metaphase chromosome alignment"/>
    <property type="evidence" value="ECO:0007669"/>
    <property type="project" value="TreeGrafter"/>
</dbReference>
<dbReference type="GO" id="GO:0008017">
    <property type="term" value="F:microtubule binding"/>
    <property type="evidence" value="ECO:0007669"/>
    <property type="project" value="TreeGrafter"/>
</dbReference>
<evidence type="ECO:0000313" key="2">
    <source>
        <dbReference type="Ensembl" id="ENSCHIP00010027303.1"/>
    </source>
</evidence>
<reference evidence="2" key="2">
    <citation type="submission" date="2025-08" db="UniProtKB">
        <authorList>
            <consortium name="Ensembl"/>
        </authorList>
    </citation>
    <scope>IDENTIFICATION</scope>
</reference>
<dbReference type="AlphaFoldDB" id="A0A8C2REB0"/>
<feature type="region of interest" description="Disordered" evidence="1">
    <location>
        <begin position="265"/>
        <end position="285"/>
    </location>
</feature>
<dbReference type="InterPro" id="IPR026657">
    <property type="entry name" value="DDA3/GTSE-1"/>
</dbReference>
<feature type="compositionally biased region" description="Low complexity" evidence="1">
    <location>
        <begin position="302"/>
        <end position="318"/>
    </location>
</feature>
<dbReference type="GO" id="GO:0000922">
    <property type="term" value="C:spindle pole"/>
    <property type="evidence" value="ECO:0007669"/>
    <property type="project" value="TreeGrafter"/>
</dbReference>